<evidence type="ECO:0008006" key="4">
    <source>
        <dbReference type="Google" id="ProtNLM"/>
    </source>
</evidence>
<name>A6DKP9_9BACT</name>
<dbReference type="GO" id="GO:0009446">
    <property type="term" value="P:putrescine biosynthetic process"/>
    <property type="evidence" value="ECO:0007669"/>
    <property type="project" value="InterPro"/>
</dbReference>
<dbReference type="EMBL" id="ABCK01000007">
    <property type="protein sequence ID" value="EDM27947.1"/>
    <property type="molecule type" value="Genomic_DNA"/>
</dbReference>
<evidence type="ECO:0000313" key="3">
    <source>
        <dbReference type="Proteomes" id="UP000004947"/>
    </source>
</evidence>
<keyword evidence="3" id="KW-1185">Reference proteome</keyword>
<dbReference type="PANTHER" id="PTHR31377:SF0">
    <property type="entry name" value="AGMATINE DEIMINASE-RELATED"/>
    <property type="match status" value="1"/>
</dbReference>
<protein>
    <recommendedName>
        <fullName evidence="4">Agmatine deiminase</fullName>
    </recommendedName>
</protein>
<proteinExistence type="predicted"/>
<dbReference type="Pfam" id="PF04371">
    <property type="entry name" value="PAD_porph"/>
    <property type="match status" value="1"/>
</dbReference>
<dbReference type="Proteomes" id="UP000004947">
    <property type="component" value="Unassembled WGS sequence"/>
</dbReference>
<reference evidence="2 3" key="1">
    <citation type="journal article" date="2010" name="J. Bacteriol.">
        <title>Genome sequence of Lentisphaera araneosa HTCC2155T, the type species of the order Lentisphaerales in the phylum Lentisphaerae.</title>
        <authorList>
            <person name="Thrash J.C."/>
            <person name="Cho J.C."/>
            <person name="Vergin K.L."/>
            <person name="Morris R.M."/>
            <person name="Giovannoni S.J."/>
        </authorList>
    </citation>
    <scope>NUCLEOTIDE SEQUENCE [LARGE SCALE GENOMIC DNA]</scope>
    <source>
        <strain evidence="2 3">HTCC2155</strain>
    </source>
</reference>
<evidence type="ECO:0000256" key="1">
    <source>
        <dbReference type="ARBA" id="ARBA00022801"/>
    </source>
</evidence>
<dbReference type="STRING" id="313628.LNTAR_01060"/>
<dbReference type="InterPro" id="IPR007466">
    <property type="entry name" value="Peptidyl-Arg-deiminase_porph"/>
</dbReference>
<sequence length="331" mass="37203">MSMPAEWHPQSAIYLAWPCSEKLWPNSRPHIFAEFAKLVETIAPHTAVKILCEKSHQDQALAHLSTRDNITLIDIKTDDVWIRDYGPIFTYSQSDQTQLLSWQFNAWGGKFADFVNDNAVAQQIADHSSLQLTKSKFNFEGGAIDTNGAGLGITTKSVIHNINRNPAEQQADVTQAIKTHYGLDELIILDDGLINDDTDGHIDNITRFFKERGILTCTCDATNPNYTQLQANLKELEKFRTPNGEGLEILELPLPDPIFHEGEILPASYTNFLISNKAVFIPSFDQKENDLRAQNIIQNCFPNKKIIPIDCRIFILEGGAIHCLSQQEISP</sequence>
<evidence type="ECO:0000313" key="2">
    <source>
        <dbReference type="EMBL" id="EDM27947.1"/>
    </source>
</evidence>
<comment type="caution">
    <text evidence="2">The sequence shown here is derived from an EMBL/GenBank/DDBJ whole genome shotgun (WGS) entry which is preliminary data.</text>
</comment>
<dbReference type="GO" id="GO:0047632">
    <property type="term" value="F:agmatine deiminase activity"/>
    <property type="evidence" value="ECO:0007669"/>
    <property type="project" value="TreeGrafter"/>
</dbReference>
<keyword evidence="1" id="KW-0378">Hydrolase</keyword>
<gene>
    <name evidence="2" type="ORF">LNTAR_01060</name>
</gene>
<dbReference type="AlphaFoldDB" id="A6DKP9"/>
<dbReference type="PANTHER" id="PTHR31377">
    <property type="entry name" value="AGMATINE DEIMINASE-RELATED"/>
    <property type="match status" value="1"/>
</dbReference>
<dbReference type="SUPFAM" id="SSF55909">
    <property type="entry name" value="Pentein"/>
    <property type="match status" value="1"/>
</dbReference>
<organism evidence="2 3">
    <name type="scientific">Lentisphaera araneosa HTCC2155</name>
    <dbReference type="NCBI Taxonomy" id="313628"/>
    <lineage>
        <taxon>Bacteria</taxon>
        <taxon>Pseudomonadati</taxon>
        <taxon>Lentisphaerota</taxon>
        <taxon>Lentisphaeria</taxon>
        <taxon>Lentisphaerales</taxon>
        <taxon>Lentisphaeraceae</taxon>
        <taxon>Lentisphaera</taxon>
    </lineage>
</organism>
<dbReference type="OrthoDB" id="9808013at2"/>
<accession>A6DKP9</accession>
<dbReference type="GO" id="GO:0004668">
    <property type="term" value="F:protein-arginine deiminase activity"/>
    <property type="evidence" value="ECO:0007669"/>
    <property type="project" value="InterPro"/>
</dbReference>
<dbReference type="Gene3D" id="3.75.10.10">
    <property type="entry name" value="L-arginine/glycine Amidinotransferase, Chain A"/>
    <property type="match status" value="1"/>
</dbReference>
<dbReference type="eggNOG" id="COG2957">
    <property type="taxonomic scope" value="Bacteria"/>
</dbReference>